<dbReference type="Proteomes" id="UP000051574">
    <property type="component" value="Unassembled WGS sequence"/>
</dbReference>
<dbReference type="GO" id="GO:0016925">
    <property type="term" value="P:protein sumoylation"/>
    <property type="evidence" value="ECO:0007669"/>
    <property type="project" value="TreeGrafter"/>
</dbReference>
<evidence type="ECO:0000256" key="1">
    <source>
        <dbReference type="ARBA" id="ARBA00023254"/>
    </source>
</evidence>
<dbReference type="OrthoDB" id="2535391at2759"/>
<feature type="non-terminal residue" evidence="2">
    <location>
        <position position="181"/>
    </location>
</feature>
<dbReference type="PANTHER" id="PTHR22663">
    <property type="entry name" value="RING FINGER PROTEIN NARYA-RELATED"/>
    <property type="match status" value="1"/>
</dbReference>
<dbReference type="GO" id="GO:0000795">
    <property type="term" value="C:synaptonemal complex"/>
    <property type="evidence" value="ECO:0007669"/>
    <property type="project" value="InterPro"/>
</dbReference>
<dbReference type="AlphaFoldDB" id="A0A0T6B7R6"/>
<reference evidence="2 3" key="1">
    <citation type="submission" date="2015-09" db="EMBL/GenBank/DDBJ databases">
        <title>Draft genome of the scarab beetle Oryctes borbonicus.</title>
        <authorList>
            <person name="Meyer J.M."/>
            <person name="Markov G.V."/>
            <person name="Baskaran P."/>
            <person name="Herrmann M."/>
            <person name="Sommer R.J."/>
            <person name="Roedelsperger C."/>
        </authorList>
    </citation>
    <scope>NUCLEOTIDE SEQUENCE [LARGE SCALE GENOMIC DNA]</scope>
    <source>
        <strain evidence="2">OB123</strain>
        <tissue evidence="2">Whole animal</tissue>
    </source>
</reference>
<dbReference type="GO" id="GO:0007131">
    <property type="term" value="P:reciprocal meiotic recombination"/>
    <property type="evidence" value="ECO:0007669"/>
    <property type="project" value="InterPro"/>
</dbReference>
<dbReference type="PANTHER" id="PTHR22663:SF17">
    <property type="entry name" value="RING FINGER PROTEIN NARYA-RELATED"/>
    <property type="match status" value="1"/>
</dbReference>
<accession>A0A0T6B7R6</accession>
<evidence type="ECO:0008006" key="4">
    <source>
        <dbReference type="Google" id="ProtNLM"/>
    </source>
</evidence>
<evidence type="ECO:0000313" key="3">
    <source>
        <dbReference type="Proteomes" id="UP000051574"/>
    </source>
</evidence>
<evidence type="ECO:0000313" key="2">
    <source>
        <dbReference type="EMBL" id="KRT83246.1"/>
    </source>
</evidence>
<comment type="caution">
    <text evidence="2">The sequence shown here is derived from an EMBL/GenBank/DDBJ whole genome shotgun (WGS) entry which is preliminary data.</text>
</comment>
<sequence length="181" mass="21005">MADWIHCNRCFQKIRAEIKFFLKECGRIECQKCTKYTGEGLSNCVNCNKSCRTILLSSNMKPEVQNFFRPLPSLLETVKKAYEFQNKQQFDVLNHMRQKYAHAKNEIIKCYKMIDTYKKENEKIRALLKGRQPETPGRFFTSTPIQPSTKSPSLFEVSLSTLGLTPKKIRAKPGHSFRISS</sequence>
<organism evidence="2 3">
    <name type="scientific">Oryctes borbonicus</name>
    <dbReference type="NCBI Taxonomy" id="1629725"/>
    <lineage>
        <taxon>Eukaryota</taxon>
        <taxon>Metazoa</taxon>
        <taxon>Ecdysozoa</taxon>
        <taxon>Arthropoda</taxon>
        <taxon>Hexapoda</taxon>
        <taxon>Insecta</taxon>
        <taxon>Pterygota</taxon>
        <taxon>Neoptera</taxon>
        <taxon>Endopterygota</taxon>
        <taxon>Coleoptera</taxon>
        <taxon>Polyphaga</taxon>
        <taxon>Scarabaeiformia</taxon>
        <taxon>Scarabaeidae</taxon>
        <taxon>Dynastinae</taxon>
        <taxon>Oryctes</taxon>
    </lineage>
</organism>
<keyword evidence="1" id="KW-0469">Meiosis</keyword>
<dbReference type="GO" id="GO:0019789">
    <property type="term" value="F:SUMO transferase activity"/>
    <property type="evidence" value="ECO:0007669"/>
    <property type="project" value="InterPro"/>
</dbReference>
<keyword evidence="3" id="KW-1185">Reference proteome</keyword>
<proteinExistence type="predicted"/>
<name>A0A0T6B7R6_9SCAR</name>
<gene>
    <name evidence="2" type="ORF">AMK59_3961</name>
</gene>
<dbReference type="EMBL" id="LJIG01009355">
    <property type="protein sequence ID" value="KRT83246.1"/>
    <property type="molecule type" value="Genomic_DNA"/>
</dbReference>
<dbReference type="InterPro" id="IPR042123">
    <property type="entry name" value="Zip3/RNF212-like"/>
</dbReference>
<protein>
    <recommendedName>
        <fullName evidence="4">RING-type domain-containing protein</fullName>
    </recommendedName>
</protein>
<dbReference type="GO" id="GO:0007129">
    <property type="term" value="P:homologous chromosome pairing at meiosis"/>
    <property type="evidence" value="ECO:0007669"/>
    <property type="project" value="TreeGrafter"/>
</dbReference>